<dbReference type="SMART" id="SM00110">
    <property type="entry name" value="C1Q"/>
    <property type="match status" value="1"/>
</dbReference>
<evidence type="ECO:0000256" key="1">
    <source>
        <dbReference type="ARBA" id="ARBA00004613"/>
    </source>
</evidence>
<name>A0A8W8LJ09_MAGGI</name>
<dbReference type="PANTHER" id="PTHR15427">
    <property type="entry name" value="EMILIN ELASTIN MICROFIBRIL INTERFACE-LOCATED PROTEIN ELASTIN MICROFIBRIL INTERFACER"/>
    <property type="match status" value="1"/>
</dbReference>
<dbReference type="InterPro" id="IPR001073">
    <property type="entry name" value="C1q_dom"/>
</dbReference>
<evidence type="ECO:0000256" key="2">
    <source>
        <dbReference type="ARBA" id="ARBA00022525"/>
    </source>
</evidence>
<dbReference type="Gene3D" id="2.60.120.40">
    <property type="match status" value="1"/>
</dbReference>
<keyword evidence="5" id="KW-1185">Reference proteome</keyword>
<organism evidence="4 5">
    <name type="scientific">Magallana gigas</name>
    <name type="common">Pacific oyster</name>
    <name type="synonym">Crassostrea gigas</name>
    <dbReference type="NCBI Taxonomy" id="29159"/>
    <lineage>
        <taxon>Eukaryota</taxon>
        <taxon>Metazoa</taxon>
        <taxon>Spiralia</taxon>
        <taxon>Lophotrochozoa</taxon>
        <taxon>Mollusca</taxon>
        <taxon>Bivalvia</taxon>
        <taxon>Autobranchia</taxon>
        <taxon>Pteriomorphia</taxon>
        <taxon>Ostreida</taxon>
        <taxon>Ostreoidea</taxon>
        <taxon>Ostreidae</taxon>
        <taxon>Magallana</taxon>
    </lineage>
</organism>
<dbReference type="PANTHER" id="PTHR15427:SF33">
    <property type="entry name" value="COLLAGEN IV NC1 DOMAIN-CONTAINING PROTEIN"/>
    <property type="match status" value="1"/>
</dbReference>
<accession>A0A8W8LJ09</accession>
<dbReference type="AlphaFoldDB" id="A0A8W8LJ09"/>
<dbReference type="GO" id="GO:0005581">
    <property type="term" value="C:collagen trimer"/>
    <property type="evidence" value="ECO:0007669"/>
    <property type="project" value="UniProtKB-KW"/>
</dbReference>
<evidence type="ECO:0000313" key="4">
    <source>
        <dbReference type="EnsemblMetazoa" id="G28486.1:cds"/>
    </source>
</evidence>
<dbReference type="EnsemblMetazoa" id="G28486.1">
    <property type="protein sequence ID" value="G28486.1:cds"/>
    <property type="gene ID" value="G28486"/>
</dbReference>
<evidence type="ECO:0000313" key="5">
    <source>
        <dbReference type="Proteomes" id="UP000005408"/>
    </source>
</evidence>
<dbReference type="InterPro" id="IPR008983">
    <property type="entry name" value="Tumour_necrosis_fac-like_dom"/>
</dbReference>
<dbReference type="Proteomes" id="UP000005408">
    <property type="component" value="Unassembled WGS sequence"/>
</dbReference>
<evidence type="ECO:0000259" key="3">
    <source>
        <dbReference type="PROSITE" id="PS50871"/>
    </source>
</evidence>
<comment type="subcellular location">
    <subcellularLocation>
        <location evidence="1">Secreted</location>
    </subcellularLocation>
</comment>
<protein>
    <recommendedName>
        <fullName evidence="3">C1q domain-containing protein</fullName>
    </recommendedName>
</protein>
<dbReference type="SUPFAM" id="SSF49842">
    <property type="entry name" value="TNF-like"/>
    <property type="match status" value="1"/>
</dbReference>
<dbReference type="PRINTS" id="PR00007">
    <property type="entry name" value="COMPLEMNTC1Q"/>
</dbReference>
<reference evidence="4" key="1">
    <citation type="submission" date="2022-08" db="UniProtKB">
        <authorList>
            <consortium name="EnsemblMetazoa"/>
        </authorList>
    </citation>
    <scope>IDENTIFICATION</scope>
    <source>
        <strain evidence="4">05x7-T-G4-1.051#20</strain>
    </source>
</reference>
<feature type="domain" description="C1q" evidence="3">
    <location>
        <begin position="86"/>
        <end position="216"/>
    </location>
</feature>
<keyword evidence="2" id="KW-0964">Secreted</keyword>
<dbReference type="InterPro" id="IPR050392">
    <property type="entry name" value="Collagen/C1q_domain"/>
</dbReference>
<dbReference type="Pfam" id="PF00386">
    <property type="entry name" value="C1q"/>
    <property type="match status" value="1"/>
</dbReference>
<dbReference type="PROSITE" id="PS50871">
    <property type="entry name" value="C1Q"/>
    <property type="match status" value="1"/>
</dbReference>
<proteinExistence type="predicted"/>
<sequence>MAFGCILAYMTVFTVVEINAKSILIKNSTVKNIISEKTPSNSTLMSTLMDQLYKETMLRFQIEKKVQAHTQKVSKLEKREEGSVYNKPKGEGFYAYVSRDLANPGGGHTLVYDALMTNLRDGYNTHTGVFTVPVGGLYSLSWVTRVQCSKSYTSQLHVNKRIVGSTFAYCGYNTVTGNAVVQLRKGDVVFVRTLSGSGKIRSNEYGRTSFSGVLIK</sequence>